<evidence type="ECO:0008006" key="2">
    <source>
        <dbReference type="Google" id="ProtNLM"/>
    </source>
</evidence>
<dbReference type="AlphaFoldDB" id="A0A0F9FCW2"/>
<comment type="caution">
    <text evidence="1">The sequence shown here is derived from an EMBL/GenBank/DDBJ whole genome shotgun (WGS) entry which is preliminary data.</text>
</comment>
<name>A0A0F9FCW2_9ZZZZ</name>
<proteinExistence type="predicted"/>
<protein>
    <recommendedName>
        <fullName evidence="2">Phage tail tape measure protein domain-containing protein</fullName>
    </recommendedName>
</protein>
<dbReference type="EMBL" id="LAZR01033127">
    <property type="protein sequence ID" value="KKL48982.1"/>
    <property type="molecule type" value="Genomic_DNA"/>
</dbReference>
<accession>A0A0F9FCW2</accession>
<evidence type="ECO:0000313" key="1">
    <source>
        <dbReference type="EMBL" id="KKL48982.1"/>
    </source>
</evidence>
<feature type="non-terminal residue" evidence="1">
    <location>
        <position position="237"/>
    </location>
</feature>
<organism evidence="1">
    <name type="scientific">marine sediment metagenome</name>
    <dbReference type="NCBI Taxonomy" id="412755"/>
    <lineage>
        <taxon>unclassified sequences</taxon>
        <taxon>metagenomes</taxon>
        <taxon>ecological metagenomes</taxon>
    </lineage>
</organism>
<sequence>MLEELVKIKLDKERHMRLSLKGMIEYGKLTKQNLLKGFSFKNMSLEEVGTLLWACLIHEDKELLLDDVLCMVDIGNLDTVMDALTVCINQAMAEKAFGVFKTIVDTIQGVTRALKDYPWPFSLIVAAIVGAAGAAQTALIAAQPLPSLQKGGIAIKDTLAQIGEAGPEAVIPLSPDALKPFAQAIVGEIGKLQAPGSPNIAMGNNVFNIKIGSEPIIRVVQKGFDNKQLRANVKTIR</sequence>
<reference evidence="1" key="1">
    <citation type="journal article" date="2015" name="Nature">
        <title>Complex archaea that bridge the gap between prokaryotes and eukaryotes.</title>
        <authorList>
            <person name="Spang A."/>
            <person name="Saw J.H."/>
            <person name="Jorgensen S.L."/>
            <person name="Zaremba-Niedzwiedzka K."/>
            <person name="Martijn J."/>
            <person name="Lind A.E."/>
            <person name="van Eijk R."/>
            <person name="Schleper C."/>
            <person name="Guy L."/>
            <person name="Ettema T.J."/>
        </authorList>
    </citation>
    <scope>NUCLEOTIDE SEQUENCE</scope>
</reference>
<gene>
    <name evidence="1" type="ORF">LCGC14_2320110</name>
</gene>